<dbReference type="PANTHER" id="PTHR21442:SF0">
    <property type="entry name" value="CILIA- AND FLAGELLA-ASSOCIATED PROTEIN 206"/>
    <property type="match status" value="1"/>
</dbReference>
<organism evidence="12 13">
    <name type="scientific">Chelonia mydas</name>
    <name type="common">Green sea-turtle</name>
    <name type="synonym">Chelonia agassizi</name>
    <dbReference type="NCBI Taxonomy" id="8469"/>
    <lineage>
        <taxon>Eukaryota</taxon>
        <taxon>Metazoa</taxon>
        <taxon>Chordata</taxon>
        <taxon>Craniata</taxon>
        <taxon>Vertebrata</taxon>
        <taxon>Euteleostomi</taxon>
        <taxon>Archelosauria</taxon>
        <taxon>Testudinata</taxon>
        <taxon>Testudines</taxon>
        <taxon>Cryptodira</taxon>
        <taxon>Durocryptodira</taxon>
        <taxon>Americhelydia</taxon>
        <taxon>Chelonioidea</taxon>
        <taxon>Cheloniidae</taxon>
        <taxon>Chelonia</taxon>
    </lineage>
</organism>
<proteinExistence type="inferred from homology"/>
<keyword evidence="8" id="KW-0966">Cell projection</keyword>
<keyword evidence="7" id="KW-0206">Cytoskeleton</keyword>
<comment type="function">
    <text evidence="9">Essential for sperm motility and is involved in the regulation of the beating frequency of motile cilia on the epithelial cells of the respiratory tract. Required for the establishment of radial spokes in sperm flagella.</text>
</comment>
<dbReference type="GO" id="GO:0005930">
    <property type="term" value="C:axoneme"/>
    <property type="evidence" value="ECO:0007669"/>
    <property type="project" value="UniProtKB-SubCell"/>
</dbReference>
<dbReference type="eggNOG" id="ENOG502QTGJ">
    <property type="taxonomic scope" value="Eukaryota"/>
</dbReference>
<dbReference type="InterPro" id="IPR021897">
    <property type="entry name" value="FAP206"/>
</dbReference>
<gene>
    <name evidence="12" type="ORF">UY3_00077</name>
</gene>
<evidence type="ECO:0000256" key="11">
    <source>
        <dbReference type="SAM" id="MobiDB-lite"/>
    </source>
</evidence>
<dbReference type="GO" id="GO:0036064">
    <property type="term" value="C:ciliary basal body"/>
    <property type="evidence" value="ECO:0007669"/>
    <property type="project" value="TreeGrafter"/>
</dbReference>
<feature type="coiled-coil region" evidence="10">
    <location>
        <begin position="136"/>
        <end position="167"/>
    </location>
</feature>
<dbReference type="PANTHER" id="PTHR21442">
    <property type="entry name" value="CILIA- AND FLAGELLA-ASSOCIATED PROTEIN 206"/>
    <property type="match status" value="1"/>
</dbReference>
<feature type="coiled-coil region" evidence="10">
    <location>
        <begin position="244"/>
        <end position="310"/>
    </location>
</feature>
<evidence type="ECO:0000256" key="6">
    <source>
        <dbReference type="ARBA" id="ARBA00023069"/>
    </source>
</evidence>
<evidence type="ECO:0000313" key="13">
    <source>
        <dbReference type="Proteomes" id="UP000031443"/>
    </source>
</evidence>
<feature type="region of interest" description="Disordered" evidence="11">
    <location>
        <begin position="1"/>
        <end position="23"/>
    </location>
</feature>
<dbReference type="GO" id="GO:0003356">
    <property type="term" value="P:regulation of cilium beat frequency"/>
    <property type="evidence" value="ECO:0007669"/>
    <property type="project" value="TreeGrafter"/>
</dbReference>
<evidence type="ECO:0000256" key="4">
    <source>
        <dbReference type="ARBA" id="ARBA00022490"/>
    </source>
</evidence>
<dbReference type="GO" id="GO:1901317">
    <property type="term" value="P:regulation of flagellated sperm motility"/>
    <property type="evidence" value="ECO:0007669"/>
    <property type="project" value="TreeGrafter"/>
</dbReference>
<dbReference type="GO" id="GO:0007288">
    <property type="term" value="P:sperm axoneme assembly"/>
    <property type="evidence" value="ECO:0007669"/>
    <property type="project" value="TreeGrafter"/>
</dbReference>
<comment type="subcellular location">
    <subcellularLocation>
        <location evidence="1">Cytoplasm</location>
        <location evidence="1">Cytoskeleton</location>
        <location evidence="1">Cilium axoneme</location>
    </subcellularLocation>
</comment>
<dbReference type="EMBL" id="KB469743">
    <property type="protein sequence ID" value="EMP42612.1"/>
    <property type="molecule type" value="Genomic_DNA"/>
</dbReference>
<evidence type="ECO:0000256" key="5">
    <source>
        <dbReference type="ARBA" id="ARBA00022794"/>
    </source>
</evidence>
<keyword evidence="10" id="KW-0175">Coiled coil</keyword>
<evidence type="ECO:0000256" key="3">
    <source>
        <dbReference type="ARBA" id="ARBA00021602"/>
    </source>
</evidence>
<dbReference type="Pfam" id="PF12018">
    <property type="entry name" value="FAP206"/>
    <property type="match status" value="1"/>
</dbReference>
<keyword evidence="13" id="KW-1185">Reference proteome</keyword>
<keyword evidence="5" id="KW-0970">Cilium biogenesis/degradation</keyword>
<feature type="compositionally biased region" description="Basic and acidic residues" evidence="11">
    <location>
        <begin position="9"/>
        <end position="21"/>
    </location>
</feature>
<evidence type="ECO:0000256" key="2">
    <source>
        <dbReference type="ARBA" id="ARBA00010500"/>
    </source>
</evidence>
<accession>M7CMW6</accession>
<keyword evidence="6" id="KW-0969">Cilium</keyword>
<reference evidence="13" key="1">
    <citation type="journal article" date="2013" name="Nat. Genet.">
        <title>The draft genomes of soft-shell turtle and green sea turtle yield insights into the development and evolution of the turtle-specific body plan.</title>
        <authorList>
            <person name="Wang Z."/>
            <person name="Pascual-Anaya J."/>
            <person name="Zadissa A."/>
            <person name="Li W."/>
            <person name="Niimura Y."/>
            <person name="Huang Z."/>
            <person name="Li C."/>
            <person name="White S."/>
            <person name="Xiong Z."/>
            <person name="Fang D."/>
            <person name="Wang B."/>
            <person name="Ming Y."/>
            <person name="Chen Y."/>
            <person name="Zheng Y."/>
            <person name="Kuraku S."/>
            <person name="Pignatelli M."/>
            <person name="Herrero J."/>
            <person name="Beal K."/>
            <person name="Nozawa M."/>
            <person name="Li Q."/>
            <person name="Wang J."/>
            <person name="Zhang H."/>
            <person name="Yu L."/>
            <person name="Shigenobu S."/>
            <person name="Wang J."/>
            <person name="Liu J."/>
            <person name="Flicek P."/>
            <person name="Searle S."/>
            <person name="Wang J."/>
            <person name="Kuratani S."/>
            <person name="Yin Y."/>
            <person name="Aken B."/>
            <person name="Zhang G."/>
            <person name="Irie N."/>
        </authorList>
    </citation>
    <scope>NUCLEOTIDE SEQUENCE [LARGE SCALE GENOMIC DNA]</scope>
</reference>
<dbReference type="Proteomes" id="UP000031443">
    <property type="component" value="Unassembled WGS sequence"/>
</dbReference>
<dbReference type="Pfam" id="PF14937">
    <property type="entry name" value="DUF4500"/>
    <property type="match status" value="1"/>
</dbReference>
<evidence type="ECO:0000256" key="1">
    <source>
        <dbReference type="ARBA" id="ARBA00004430"/>
    </source>
</evidence>
<evidence type="ECO:0000256" key="8">
    <source>
        <dbReference type="ARBA" id="ARBA00023273"/>
    </source>
</evidence>
<evidence type="ECO:0000256" key="9">
    <source>
        <dbReference type="ARBA" id="ARBA00045321"/>
    </source>
</evidence>
<evidence type="ECO:0000313" key="12">
    <source>
        <dbReference type="EMBL" id="EMP42612.1"/>
    </source>
</evidence>
<dbReference type="AlphaFoldDB" id="M7CMW6"/>
<keyword evidence="4" id="KW-0963">Cytoplasm</keyword>
<evidence type="ECO:0000256" key="10">
    <source>
        <dbReference type="SAM" id="Coils"/>
    </source>
</evidence>
<name>M7CMW6_CHEMY</name>
<evidence type="ECO:0000256" key="7">
    <source>
        <dbReference type="ARBA" id="ARBA00023212"/>
    </source>
</evidence>
<comment type="similarity">
    <text evidence="2">Belongs to the CFAP206 family.</text>
</comment>
<sequence>MSSAPEPPNIKKEAPKEKDSRIPGLRGVRTTTLFRAVNPELFIKPNKPVMAFGLITITLCVAYIGYLHATQENKKDLYEAVDSEGARNPDLSSFVCCAVCSKIIPPPPTPATFERIREYKPYKTRYYTHRDILVVIKKKREMQRHLEDELKRESEAAEQRMAHKLQRILMECALEKMHAVADARKQERQTASQAMATLKKKYTEQLLEAGVLANKIHQKNLDQLKKEKHYEMSVALDITQKEKQEEAEKQLKEAEITHQAIYGEVTTSLRETEAQVQTLTQQLESMTAWKDNLEAEIEETRQSFQNYIDITFPKLTPGQADFILPFRKRFEHREIKNEATDNDKEHKDRTDVRFTASADQHFQMSHSQAESVIKNIIREIGQECAMKGQTVSEILVAFMVKAVVLDPRNEFNVDRTLTKNDVQKLIKLCVGRLLDTANPSLDTIKMQVYFDMNYTDRVELLNEQHRILEARLAPVSREITDNRARTREELESIYRKIVSYVLLRSGLGSPTDIKVVREATAALQSVFPQTELGVFLSLSKKDKERQLKELTMIVTGIRLFNKDCGKGGEGIDDLPAILNEAIPAATQPIDTELRASQDLAYRYTAVLEMKHERPQRNIESRLSMLKEALFNVRQHEAFLCIILSDVITCAQEVEMMDKQFAAQIEQLKNTVKAKTAVPTSQVFPIFLALSNLWTSFQDEILLLSFLTNLTVSLQQFLGIHAQLFPDDVMESLLEGVTVKNDEQRIKETMGIKVNVSDFKEQEWLFPETTSNFDQLLIQYRGFCAHTLAEKDGLLLPGNPAVGILKHKEKYYTFSSKESAYVFAQNPDTFIQLIGEKAKECAELIQLLELHHQFESLAPYSQVRSGDKRSMKPITKCDSSTQTDTHILPPTIVKSYEWNEWELRRKAIKLANLRRKLTHSVQTNLSHMRRDNSTQVYLLKDFGTQTRLDNSSNVPRPQIFLAGLRGGSTPTTCMVKVNLTRAVDET</sequence>
<dbReference type="STRING" id="8469.M7CMW6"/>
<protein>
    <recommendedName>
        <fullName evidence="3">Cilia- and flagella-associated protein 206</fullName>
    </recommendedName>
</protein>
<dbReference type="InterPro" id="IPR026686">
    <property type="entry name" value="UPF0708"/>
</dbReference>